<dbReference type="Proteomes" id="UP000197138">
    <property type="component" value="Unassembled WGS sequence"/>
</dbReference>
<reference evidence="2" key="1">
    <citation type="journal article" date="2017" name="Plant J.">
        <title>The pomegranate (Punica granatum L.) genome and the genomics of punicalagin biosynthesis.</title>
        <authorList>
            <person name="Qin G."/>
            <person name="Xu C."/>
            <person name="Ming R."/>
            <person name="Tang H."/>
            <person name="Guyot R."/>
            <person name="Kramer E.M."/>
            <person name="Hu Y."/>
            <person name="Yi X."/>
            <person name="Qi Y."/>
            <person name="Xu X."/>
            <person name="Gao Z."/>
            <person name="Pan H."/>
            <person name="Jian J."/>
            <person name="Tian Y."/>
            <person name="Yue Z."/>
            <person name="Xu Y."/>
        </authorList>
    </citation>
    <scope>NUCLEOTIDE SEQUENCE [LARGE SCALE GENOMIC DNA]</scope>
    <source>
        <strain evidence="2">cv. Dabenzi</strain>
    </source>
</reference>
<evidence type="ECO:0000313" key="2">
    <source>
        <dbReference type="Proteomes" id="UP000197138"/>
    </source>
</evidence>
<sequence>MTLCCSSWTGYKTPFSIVRLRVGAIVSVGKIGEQANVGEIRGAATKTFFEGKRGGKPMDIKSLRKTSPTMMLRGFGKEMVATNKEGKQRR</sequence>
<organism evidence="1 2">
    <name type="scientific">Punica granatum</name>
    <name type="common">Pomegranate</name>
    <dbReference type="NCBI Taxonomy" id="22663"/>
    <lineage>
        <taxon>Eukaryota</taxon>
        <taxon>Viridiplantae</taxon>
        <taxon>Streptophyta</taxon>
        <taxon>Embryophyta</taxon>
        <taxon>Tracheophyta</taxon>
        <taxon>Spermatophyta</taxon>
        <taxon>Magnoliopsida</taxon>
        <taxon>eudicotyledons</taxon>
        <taxon>Gunneridae</taxon>
        <taxon>Pentapetalae</taxon>
        <taxon>rosids</taxon>
        <taxon>malvids</taxon>
        <taxon>Myrtales</taxon>
        <taxon>Lythraceae</taxon>
        <taxon>Punica</taxon>
    </lineage>
</organism>
<accession>A0A218VSD8</accession>
<comment type="caution">
    <text evidence="1">The sequence shown here is derived from an EMBL/GenBank/DDBJ whole genome shotgun (WGS) entry which is preliminary data.</text>
</comment>
<name>A0A218VSD8_PUNGR</name>
<dbReference type="AlphaFoldDB" id="A0A218VSD8"/>
<proteinExistence type="predicted"/>
<protein>
    <submittedName>
        <fullName evidence="1">Uncharacterized protein</fullName>
    </submittedName>
</protein>
<gene>
    <name evidence="1" type="ORF">CDL15_Pgr001016</name>
</gene>
<dbReference type="EMBL" id="MTKT01006046">
    <property type="protein sequence ID" value="OWM63467.1"/>
    <property type="molecule type" value="Genomic_DNA"/>
</dbReference>
<evidence type="ECO:0000313" key="1">
    <source>
        <dbReference type="EMBL" id="OWM63467.1"/>
    </source>
</evidence>